<sequence>MRKHLSDIANTVLRTCSETLGTSEDALVAEFERGLKAGVGDYSRKLVEFCSSKTLSEIVPLLDEKINDGKLSRTTFDMMLAWEKPSAVDEQSYSESVAKEKEDINPSVYWNEAVEQQDDIPLFYSDLMPLLVDDKESVGEDAFVWFGSLFPLASDVVNGHFTFKALTSTTMNRLHFPAYDIFLKEIDKCTKHLKKQTTPTEVELRGDEFILLVEGTASTQRVVRHIGTSSWPGRLTLTNYGLYFEASGVISYENALKIDLSRTDLQQKVATASTGPWGAPLFDKAMLYESPEFEESIIFEFPEMTSSTRRDLWFTLTKEIVFLHQFLSKFQIQSPIQTWEMHCRTILGILRLHAAREMLRISLPVPSSFLVFSLYDELPKGDYVLEELASGLKQMNYVHPCSATSVLSSLDVSRPPTSNEEQITGVEHKEKYEECMSDQAETFTSLETTITQVREEAKEISIARASIGGLNEDGIADSILVLLELVSPLTHVLPFLMMFLNWERPAMNVVVITIAMVVMYKEWVGYTIAACLLSIVAVMLWARYHSIGDKYTQIKIDTSSDKTTMESIVDAQHGLKSFHSLVRTTNITILKIRSLLLSKAPKQTNFVMLGLAGVSLVLMLIPFKFILMAAAGYWAVMNSKVGKYMKNEQGNRRRREWWSSIPVVPVRTADKTS</sequence>
<keyword evidence="1" id="KW-0812">Transmembrane</keyword>
<dbReference type="InterPro" id="IPR006927">
    <property type="entry name" value="DUF639"/>
</dbReference>
<dbReference type="AlphaFoldDB" id="A0AAV7EU64"/>
<dbReference type="PANTHER" id="PTHR31860">
    <property type="entry name" value="HEAT-INDUCIBLE TRANSCRIPTION REPRESSOR (DUF639)-RELATED"/>
    <property type="match status" value="1"/>
</dbReference>
<name>A0AAV7EU64_ARIFI</name>
<dbReference type="EMBL" id="JAINDJ010000003">
    <property type="protein sequence ID" value="KAG9452074.1"/>
    <property type="molecule type" value="Genomic_DNA"/>
</dbReference>
<feature type="transmembrane region" description="Helical" evidence="1">
    <location>
        <begin position="479"/>
        <end position="502"/>
    </location>
</feature>
<dbReference type="Pfam" id="PF04842">
    <property type="entry name" value="DUF639"/>
    <property type="match status" value="1"/>
</dbReference>
<comment type="caution">
    <text evidence="2">The sequence shown here is derived from an EMBL/GenBank/DDBJ whole genome shotgun (WGS) entry which is preliminary data.</text>
</comment>
<keyword evidence="3" id="KW-1185">Reference proteome</keyword>
<evidence type="ECO:0000313" key="2">
    <source>
        <dbReference type="EMBL" id="KAG9452074.1"/>
    </source>
</evidence>
<protein>
    <submittedName>
        <fullName evidence="2">Uncharacterized protein</fullName>
    </submittedName>
</protein>
<gene>
    <name evidence="2" type="ORF">H6P81_004978</name>
</gene>
<feature type="transmembrane region" description="Helical" evidence="1">
    <location>
        <begin position="523"/>
        <end position="542"/>
    </location>
</feature>
<evidence type="ECO:0000313" key="3">
    <source>
        <dbReference type="Proteomes" id="UP000825729"/>
    </source>
</evidence>
<dbReference type="PANTHER" id="PTHR31860:SF5">
    <property type="entry name" value="ARGH (DUF639)"/>
    <property type="match status" value="1"/>
</dbReference>
<proteinExistence type="predicted"/>
<accession>A0AAV7EU64</accession>
<reference evidence="2 3" key="1">
    <citation type="submission" date="2021-07" db="EMBL/GenBank/DDBJ databases">
        <title>The Aristolochia fimbriata genome: insights into angiosperm evolution, floral development and chemical biosynthesis.</title>
        <authorList>
            <person name="Jiao Y."/>
        </authorList>
    </citation>
    <scope>NUCLEOTIDE SEQUENCE [LARGE SCALE GENOMIC DNA]</scope>
    <source>
        <strain evidence="2">IBCAS-2021</strain>
        <tissue evidence="2">Leaf</tissue>
    </source>
</reference>
<organism evidence="2 3">
    <name type="scientific">Aristolochia fimbriata</name>
    <name type="common">White veined hardy Dutchman's pipe vine</name>
    <dbReference type="NCBI Taxonomy" id="158543"/>
    <lineage>
        <taxon>Eukaryota</taxon>
        <taxon>Viridiplantae</taxon>
        <taxon>Streptophyta</taxon>
        <taxon>Embryophyta</taxon>
        <taxon>Tracheophyta</taxon>
        <taxon>Spermatophyta</taxon>
        <taxon>Magnoliopsida</taxon>
        <taxon>Magnoliidae</taxon>
        <taxon>Piperales</taxon>
        <taxon>Aristolochiaceae</taxon>
        <taxon>Aristolochia</taxon>
    </lineage>
</organism>
<feature type="transmembrane region" description="Helical" evidence="1">
    <location>
        <begin position="606"/>
        <end position="636"/>
    </location>
</feature>
<evidence type="ECO:0000256" key="1">
    <source>
        <dbReference type="SAM" id="Phobius"/>
    </source>
</evidence>
<keyword evidence="1" id="KW-1133">Transmembrane helix</keyword>
<keyword evidence="1" id="KW-0472">Membrane</keyword>
<dbReference type="Proteomes" id="UP000825729">
    <property type="component" value="Unassembled WGS sequence"/>
</dbReference>